<dbReference type="EMBL" id="BGPR01000754">
    <property type="protein sequence ID" value="GBM34256.1"/>
    <property type="molecule type" value="Genomic_DNA"/>
</dbReference>
<gene>
    <name evidence="1" type="ORF">AVEN_60595_1</name>
</gene>
<dbReference type="PANTHER" id="PTHR47331">
    <property type="entry name" value="PHD-TYPE DOMAIN-CONTAINING PROTEIN"/>
    <property type="match status" value="1"/>
</dbReference>
<dbReference type="PANTHER" id="PTHR47331:SF1">
    <property type="entry name" value="GAG-LIKE PROTEIN"/>
    <property type="match status" value="1"/>
</dbReference>
<sequence length="214" mass="24396">MEQHGLHATTPLVVAHDPSLFGVTSEEFQAIVWSVRFEFYSLVSVLVRDMMDELGKLRKRRAVVRGWSIGDITKRRIRSACNYNSRCRDDARSHGQWIFVSWPTLAKERLKRVVAWCFRFLTNANPSTSNIKGVLTVPELDRASGIIVRIVQKSAFREEISALVRGKSIISSSRVISFNLFLDSENVLRFGGRLSNANVPENQKHQAFFPKNTM</sequence>
<dbReference type="Proteomes" id="UP000499080">
    <property type="component" value="Unassembled WGS sequence"/>
</dbReference>
<keyword evidence="2" id="KW-1185">Reference proteome</keyword>
<organism evidence="1 2">
    <name type="scientific">Araneus ventricosus</name>
    <name type="common">Orbweaver spider</name>
    <name type="synonym">Epeira ventricosa</name>
    <dbReference type="NCBI Taxonomy" id="182803"/>
    <lineage>
        <taxon>Eukaryota</taxon>
        <taxon>Metazoa</taxon>
        <taxon>Ecdysozoa</taxon>
        <taxon>Arthropoda</taxon>
        <taxon>Chelicerata</taxon>
        <taxon>Arachnida</taxon>
        <taxon>Araneae</taxon>
        <taxon>Araneomorphae</taxon>
        <taxon>Entelegynae</taxon>
        <taxon>Araneoidea</taxon>
        <taxon>Araneidae</taxon>
        <taxon>Araneus</taxon>
    </lineage>
</organism>
<proteinExistence type="predicted"/>
<dbReference type="AlphaFoldDB" id="A0A4Y2F1Q1"/>
<protein>
    <submittedName>
        <fullName evidence="1">Uncharacterized protein</fullName>
    </submittedName>
</protein>
<name>A0A4Y2F1Q1_ARAVE</name>
<dbReference type="OrthoDB" id="8065119at2759"/>
<evidence type="ECO:0000313" key="2">
    <source>
        <dbReference type="Proteomes" id="UP000499080"/>
    </source>
</evidence>
<evidence type="ECO:0000313" key="1">
    <source>
        <dbReference type="EMBL" id="GBM34256.1"/>
    </source>
</evidence>
<reference evidence="1 2" key="1">
    <citation type="journal article" date="2019" name="Sci. Rep.">
        <title>Orb-weaving spider Araneus ventricosus genome elucidates the spidroin gene catalogue.</title>
        <authorList>
            <person name="Kono N."/>
            <person name="Nakamura H."/>
            <person name="Ohtoshi R."/>
            <person name="Moran D.A.P."/>
            <person name="Shinohara A."/>
            <person name="Yoshida Y."/>
            <person name="Fujiwara M."/>
            <person name="Mori M."/>
            <person name="Tomita M."/>
            <person name="Arakawa K."/>
        </authorList>
    </citation>
    <scope>NUCLEOTIDE SEQUENCE [LARGE SCALE GENOMIC DNA]</scope>
</reference>
<comment type="caution">
    <text evidence="1">The sequence shown here is derived from an EMBL/GenBank/DDBJ whole genome shotgun (WGS) entry which is preliminary data.</text>
</comment>
<accession>A0A4Y2F1Q1</accession>